<evidence type="ECO:0000313" key="2">
    <source>
        <dbReference type="EMBL" id="MET3616432.1"/>
    </source>
</evidence>
<protein>
    <submittedName>
        <fullName evidence="2">Sigma-E factor negative regulatory protein RseC</fullName>
    </submittedName>
</protein>
<keyword evidence="1" id="KW-0812">Transmembrane</keyword>
<reference evidence="2 3" key="1">
    <citation type="submission" date="2024-06" db="EMBL/GenBank/DDBJ databases">
        <title>Genomic Encyclopedia of Type Strains, Phase IV (KMG-IV): sequencing the most valuable type-strain genomes for metagenomic binning, comparative biology and taxonomic classification.</title>
        <authorList>
            <person name="Goeker M."/>
        </authorList>
    </citation>
    <scope>NUCLEOTIDE SEQUENCE [LARGE SCALE GENOMIC DNA]</scope>
    <source>
        <strain evidence="2 3">DSM 21460</strain>
    </source>
</reference>
<dbReference type="PANTHER" id="PTHR35867:SF1">
    <property type="entry name" value="PROTEIN RSEC"/>
    <property type="match status" value="1"/>
</dbReference>
<evidence type="ECO:0000313" key="3">
    <source>
        <dbReference type="Proteomes" id="UP001549162"/>
    </source>
</evidence>
<organism evidence="2 3">
    <name type="scientific">Peptoniphilus olsenii</name>
    <dbReference type="NCBI Taxonomy" id="411570"/>
    <lineage>
        <taxon>Bacteria</taxon>
        <taxon>Bacillati</taxon>
        <taxon>Bacillota</taxon>
        <taxon>Tissierellia</taxon>
        <taxon>Tissierellales</taxon>
        <taxon>Peptoniphilaceae</taxon>
        <taxon>Peptoniphilus</taxon>
    </lineage>
</organism>
<dbReference type="Pfam" id="PF04246">
    <property type="entry name" value="RseC_MucC"/>
    <property type="match status" value="1"/>
</dbReference>
<dbReference type="EMBL" id="JBEPMA010000001">
    <property type="protein sequence ID" value="MET3616432.1"/>
    <property type="molecule type" value="Genomic_DNA"/>
</dbReference>
<name>A0ABV2J6P0_9FIRM</name>
<keyword evidence="3" id="KW-1185">Reference proteome</keyword>
<evidence type="ECO:0000256" key="1">
    <source>
        <dbReference type="SAM" id="Phobius"/>
    </source>
</evidence>
<dbReference type="Proteomes" id="UP001549162">
    <property type="component" value="Unassembled WGS sequence"/>
</dbReference>
<accession>A0ABV2J6P0</accession>
<dbReference type="InterPro" id="IPR007359">
    <property type="entry name" value="SigmaE_reg_RseC_MucC"/>
</dbReference>
<feature type="transmembrane region" description="Helical" evidence="1">
    <location>
        <begin position="103"/>
        <end position="120"/>
    </location>
</feature>
<feature type="transmembrane region" description="Helical" evidence="1">
    <location>
        <begin position="72"/>
        <end position="91"/>
    </location>
</feature>
<proteinExistence type="predicted"/>
<dbReference type="RefSeq" id="WP_354366443.1">
    <property type="nucleotide sequence ID" value="NZ_JBEPMA010000001.1"/>
</dbReference>
<sequence>MESLGIVRKTIDDIIVVEFMRKSACGDSCESCSAKCAESKLEYLEFKNTISAKVGDIVKLNVNKKAIFNYKLLVYGLPMIFLMLGITISNLLLNKNQINNSDILSLIFGMLSMGCSYLIIKKIDNKFKYNSTNLMIIEKM</sequence>
<gene>
    <name evidence="2" type="ORF">ABID14_000052</name>
</gene>
<dbReference type="PIRSF" id="PIRSF004923">
    <property type="entry name" value="RseC"/>
    <property type="match status" value="1"/>
</dbReference>
<dbReference type="InterPro" id="IPR026268">
    <property type="entry name" value="RseC"/>
</dbReference>
<dbReference type="PANTHER" id="PTHR35867">
    <property type="entry name" value="PROTEIN RSEC"/>
    <property type="match status" value="1"/>
</dbReference>
<keyword evidence="1" id="KW-0472">Membrane</keyword>
<keyword evidence="1" id="KW-1133">Transmembrane helix</keyword>
<comment type="caution">
    <text evidence="2">The sequence shown here is derived from an EMBL/GenBank/DDBJ whole genome shotgun (WGS) entry which is preliminary data.</text>
</comment>